<feature type="compositionally biased region" description="Polar residues" evidence="8">
    <location>
        <begin position="121"/>
        <end position="135"/>
    </location>
</feature>
<evidence type="ECO:0000256" key="4">
    <source>
        <dbReference type="ARBA" id="ARBA00022801"/>
    </source>
</evidence>
<evidence type="ECO:0000256" key="1">
    <source>
        <dbReference type="ARBA" id="ARBA00004123"/>
    </source>
</evidence>
<dbReference type="CDD" id="cd06145">
    <property type="entry name" value="REX1_like"/>
    <property type="match status" value="1"/>
</dbReference>
<dbReference type="GO" id="GO:0005634">
    <property type="term" value="C:nucleus"/>
    <property type="evidence" value="ECO:0007669"/>
    <property type="project" value="UniProtKB-SubCell"/>
</dbReference>
<keyword evidence="6" id="KW-0539">Nucleus</keyword>
<feature type="region of interest" description="Disordered" evidence="8">
    <location>
        <begin position="96"/>
        <end position="135"/>
    </location>
</feature>
<reference evidence="10 12" key="2">
    <citation type="journal article" date="2023" name="BMC Biol.">
        <title>The compact genome of the sponge Oopsacas minuta (Hexactinellida) is lacking key metazoan core genes.</title>
        <authorList>
            <person name="Santini S."/>
            <person name="Schenkelaars Q."/>
            <person name="Jourda C."/>
            <person name="Duchesne M."/>
            <person name="Belahbib H."/>
            <person name="Rocher C."/>
            <person name="Selva M."/>
            <person name="Riesgo A."/>
            <person name="Vervoort M."/>
            <person name="Leys S.P."/>
            <person name="Kodjabachian L."/>
            <person name="Le Bivic A."/>
            <person name="Borchiellini C."/>
            <person name="Claverie J.M."/>
            <person name="Renard E."/>
        </authorList>
    </citation>
    <scope>NUCLEOTIDE SEQUENCE [LARGE SCALE GENOMIC DNA]</scope>
    <source>
        <strain evidence="10">SPO-2</strain>
    </source>
</reference>
<dbReference type="AlphaFoldDB" id="A0AAV7K5Y7"/>
<evidence type="ECO:0000256" key="7">
    <source>
        <dbReference type="PROSITE-ProRule" id="PRU00723"/>
    </source>
</evidence>
<feature type="region of interest" description="Disordered" evidence="8">
    <location>
        <begin position="148"/>
        <end position="185"/>
    </location>
</feature>
<dbReference type="InterPro" id="IPR000571">
    <property type="entry name" value="Znf_CCCH"/>
</dbReference>
<name>A0AAV7K5Y7_9METZ</name>
<evidence type="ECO:0000256" key="2">
    <source>
        <dbReference type="ARBA" id="ARBA00006357"/>
    </source>
</evidence>
<dbReference type="GO" id="GO:0008270">
    <property type="term" value="F:zinc ion binding"/>
    <property type="evidence" value="ECO:0007669"/>
    <property type="project" value="UniProtKB-KW"/>
</dbReference>
<evidence type="ECO:0000313" key="10">
    <source>
        <dbReference type="EMBL" id="KAI6655796.1"/>
    </source>
</evidence>
<organism evidence="10 12">
    <name type="scientific">Oopsacas minuta</name>
    <dbReference type="NCBI Taxonomy" id="111878"/>
    <lineage>
        <taxon>Eukaryota</taxon>
        <taxon>Metazoa</taxon>
        <taxon>Porifera</taxon>
        <taxon>Hexactinellida</taxon>
        <taxon>Hexasterophora</taxon>
        <taxon>Lyssacinosida</taxon>
        <taxon>Leucopsacidae</taxon>
        <taxon>Oopsacas</taxon>
    </lineage>
</organism>
<dbReference type="GO" id="GO:0010629">
    <property type="term" value="P:negative regulation of gene expression"/>
    <property type="evidence" value="ECO:0007669"/>
    <property type="project" value="UniProtKB-ARBA"/>
</dbReference>
<dbReference type="EMBL" id="JAKMXF010000177">
    <property type="protein sequence ID" value="KAI6655796.1"/>
    <property type="molecule type" value="Genomic_DNA"/>
</dbReference>
<gene>
    <name evidence="10" type="ORF">LOD99_1938</name>
    <name evidence="11" type="ORF">LOD99_1971</name>
</gene>
<reference evidence="10" key="1">
    <citation type="submission" date="2022-02" db="EMBL/GenBank/DDBJ databases">
        <authorList>
            <person name="Santini S."/>
            <person name="Jourda C."/>
            <person name="Belahbib H."/>
            <person name="Rocher C."/>
            <person name="Selva M."/>
            <person name="Borchiellini C."/>
            <person name="Renard E."/>
        </authorList>
    </citation>
    <scope>NUCLEOTIDE SEQUENCE</scope>
    <source>
        <strain evidence="10">SPO-2</strain>
    </source>
</reference>
<dbReference type="GO" id="GO:0003676">
    <property type="term" value="F:nucleic acid binding"/>
    <property type="evidence" value="ECO:0007669"/>
    <property type="project" value="InterPro"/>
</dbReference>
<proteinExistence type="inferred from homology"/>
<dbReference type="InterPro" id="IPR012337">
    <property type="entry name" value="RNaseH-like_sf"/>
</dbReference>
<evidence type="ECO:0000256" key="8">
    <source>
        <dbReference type="SAM" id="MobiDB-lite"/>
    </source>
</evidence>
<dbReference type="GO" id="GO:0004527">
    <property type="term" value="F:exonuclease activity"/>
    <property type="evidence" value="ECO:0007669"/>
    <property type="project" value="UniProtKB-KW"/>
</dbReference>
<accession>A0AAV7K5Y7</accession>
<protein>
    <submittedName>
        <fullName evidence="10">RNA exonuclease 1-like protein</fullName>
    </submittedName>
</protein>
<comment type="similarity">
    <text evidence="2">Belongs to the REXO1/REXO3 family.</text>
</comment>
<dbReference type="Gene3D" id="3.30.420.10">
    <property type="entry name" value="Ribonuclease H-like superfamily/Ribonuclease H"/>
    <property type="match status" value="1"/>
</dbReference>
<dbReference type="InterPro" id="IPR036397">
    <property type="entry name" value="RNaseH_sf"/>
</dbReference>
<keyword evidence="7" id="KW-0863">Zinc-finger</keyword>
<comment type="caution">
    <text evidence="10">The sequence shown here is derived from an EMBL/GenBank/DDBJ whole genome shotgun (WGS) entry which is preliminary data.</text>
</comment>
<dbReference type="Pfam" id="PF15870">
    <property type="entry name" value="EloA-BP1"/>
    <property type="match status" value="1"/>
</dbReference>
<feature type="compositionally biased region" description="Polar residues" evidence="8">
    <location>
        <begin position="393"/>
        <end position="402"/>
    </location>
</feature>
<keyword evidence="4" id="KW-0378">Hydrolase</keyword>
<keyword evidence="5 10" id="KW-0269">Exonuclease</keyword>
<dbReference type="PANTHER" id="PTHR12801:SF115">
    <property type="entry name" value="FI18136P1-RELATED"/>
    <property type="match status" value="1"/>
</dbReference>
<dbReference type="InterPro" id="IPR034922">
    <property type="entry name" value="REX1-like_exo"/>
</dbReference>
<evidence type="ECO:0000256" key="6">
    <source>
        <dbReference type="ARBA" id="ARBA00023242"/>
    </source>
</evidence>
<feature type="compositionally biased region" description="Low complexity" evidence="8">
    <location>
        <begin position="162"/>
        <end position="172"/>
    </location>
</feature>
<dbReference type="SMART" id="SM00479">
    <property type="entry name" value="EXOIII"/>
    <property type="match status" value="1"/>
</dbReference>
<comment type="subcellular location">
    <subcellularLocation>
        <location evidence="1">Nucleus</location>
    </subcellularLocation>
</comment>
<feature type="region of interest" description="Disordered" evidence="8">
    <location>
        <begin position="378"/>
        <end position="402"/>
    </location>
</feature>
<evidence type="ECO:0000259" key="9">
    <source>
        <dbReference type="PROSITE" id="PS50103"/>
    </source>
</evidence>
<keyword evidence="7" id="KW-0479">Metal-binding</keyword>
<dbReference type="SUPFAM" id="SSF53098">
    <property type="entry name" value="Ribonuclease H-like"/>
    <property type="match status" value="1"/>
</dbReference>
<keyword evidence="12" id="KW-1185">Reference proteome</keyword>
<dbReference type="PROSITE" id="PS50103">
    <property type="entry name" value="ZF_C3H1"/>
    <property type="match status" value="1"/>
</dbReference>
<dbReference type="PANTHER" id="PTHR12801">
    <property type="entry name" value="RNA EXONUCLEASE REXO1 / RECO3 FAMILY MEMBER-RELATED"/>
    <property type="match status" value="1"/>
</dbReference>
<dbReference type="InterPro" id="IPR013520">
    <property type="entry name" value="Ribonucl_H"/>
</dbReference>
<evidence type="ECO:0000313" key="11">
    <source>
        <dbReference type="EMBL" id="KAI6655830.1"/>
    </source>
</evidence>
<evidence type="ECO:0000256" key="5">
    <source>
        <dbReference type="ARBA" id="ARBA00022839"/>
    </source>
</evidence>
<keyword evidence="7" id="KW-0862">Zinc</keyword>
<dbReference type="InterPro" id="IPR047021">
    <property type="entry name" value="REXO1/3/4-like"/>
</dbReference>
<dbReference type="EMBL" id="JAKMXF010000177">
    <property type="protein sequence ID" value="KAI6655830.1"/>
    <property type="molecule type" value="Genomic_DNA"/>
</dbReference>
<dbReference type="Proteomes" id="UP001165289">
    <property type="component" value="Unassembled WGS sequence"/>
</dbReference>
<feature type="zinc finger region" description="C3H1-type" evidence="7">
    <location>
        <begin position="7"/>
        <end position="33"/>
    </location>
</feature>
<sequence>MFPSSGYFRALPCPYFPQEECYRPHCQFKHSKPKIPIRTGTFPRENLTKKLPHFLQRNTTEPKHSPTSSSTEILPDIFNHTEPTQSVCAPDFTSVVNPVSSSSSPPAPRYSPLPESPPNSDPTSTLLTQDDNTSPEIGEACEETFIFTSAPTSTDDSKSNESESTIESNIETDLLGSASNPSDSEISNATCSVYANDTTPDEGTSLFLQPDIIAKLQAPLAPLKRRAESSTSETSQSDTSPIIKRKRMMLTAEKRPNVLVMSKTIPKLSTNSILIDRDSIYMPKSSRLGSNVISKVTTSTKPSLPMTMDSKVPVKMRQKFLDKVFSEYVKVLPENDAHSKAKGDEKKIYDRTTNKQTYTGICLNTLKKIRIRVNRALGNNKPNKLDDSKSVSKNDTTNLDVEATTPDSTTAVICNSNIIKSKDSLTSLGAVSTDNTPTTPFGDNSVLLKSFDSLAERLNIPDNCNKSQNNEFYILLEKYLLTEEQLIENAYPMKTSIQGVAEIKVTPSSTEPHDINPKAKRHCCARCGKNFIIMNNGSYMRAEECWYHHGKAYNQKVGGEWIAVFSCCQSSSFNGCQVADKHVTSGEKPAKRTGYTLLQKPTEGKEKRIFALDCEMVYTSIGLELARVSIIDYNHNTVYDSYVKPYNQVIDYNTRFSGITVPKLTGILPNLKQVQRDLKQIMFNDSILIGHSLESDLKALKIIHNRVVDTAIVFPHRKGGLFKRALSTLTREYLEKIIQDDEGGHDSVEDAIACIELMELQISQDREKLQKQKKF</sequence>
<dbReference type="InterPro" id="IPR031736">
    <property type="entry name" value="REXO1-like_dom"/>
</dbReference>
<dbReference type="FunFam" id="3.30.420.10:FF:000031">
    <property type="entry name" value="RNA exonuclease 1"/>
    <property type="match status" value="1"/>
</dbReference>
<feature type="compositionally biased region" description="Pro residues" evidence="8">
    <location>
        <begin position="105"/>
        <end position="120"/>
    </location>
</feature>
<feature type="compositionally biased region" description="Basic and acidic residues" evidence="8">
    <location>
        <begin position="383"/>
        <end position="392"/>
    </location>
</feature>
<evidence type="ECO:0000313" key="12">
    <source>
        <dbReference type="Proteomes" id="UP001165289"/>
    </source>
</evidence>
<feature type="domain" description="C3H1-type" evidence="9">
    <location>
        <begin position="7"/>
        <end position="33"/>
    </location>
</feature>
<keyword evidence="3" id="KW-0540">Nuclease</keyword>
<evidence type="ECO:0000256" key="3">
    <source>
        <dbReference type="ARBA" id="ARBA00022722"/>
    </source>
</evidence>